<evidence type="ECO:0000313" key="7">
    <source>
        <dbReference type="Proteomes" id="UP001460270"/>
    </source>
</evidence>
<feature type="compositionally biased region" description="Basic and acidic residues" evidence="4">
    <location>
        <begin position="180"/>
        <end position="192"/>
    </location>
</feature>
<feature type="compositionally biased region" description="Basic and acidic residues" evidence="4">
    <location>
        <begin position="60"/>
        <end position="76"/>
    </location>
</feature>
<dbReference type="Gene3D" id="2.60.120.920">
    <property type="match status" value="1"/>
</dbReference>
<proteinExistence type="predicted"/>
<feature type="domain" description="B30.2/SPRY" evidence="5">
    <location>
        <begin position="297"/>
        <end position="519"/>
    </location>
</feature>
<dbReference type="InterPro" id="IPR006574">
    <property type="entry name" value="PRY"/>
</dbReference>
<evidence type="ECO:0000256" key="4">
    <source>
        <dbReference type="SAM" id="MobiDB-lite"/>
    </source>
</evidence>
<feature type="region of interest" description="Disordered" evidence="4">
    <location>
        <begin position="1"/>
        <end position="81"/>
    </location>
</feature>
<feature type="region of interest" description="Disordered" evidence="4">
    <location>
        <begin position="512"/>
        <end position="552"/>
    </location>
</feature>
<dbReference type="InterPro" id="IPR043136">
    <property type="entry name" value="B30.2/SPRY_sf"/>
</dbReference>
<sequence length="552" mass="63608">MAQKALDQDDTERAQRSRELSVNEKKAALRLDFKQTDQKKIQPDKVLQSSAQKAVDQEDTERAQRSRELSVNEKKGGPRLNFQIDQDLQWLAQKALDQEDTEAAQRSRELPVNEKKAGLRLDFKQTDQKKIQPDKKDQKKIQPDEVLQSSAQKALDQDDTETAQRSRELPVNEKNAGPRLDFKQKDQKKIQPDEVLQSSAQKAVDQEDTETAQRSRELPVNKKRTALRLNFQLDQLLEQQRSRKLPVIGWMGQLRLNFQPDQRALDQADRARAQRWREQPVFGRWDLMRLKFRPDRDSESPVLPRTRDDFLQYYTQLTLDPNTAHKRLSLSDGNRRVMFMSEDQHYPNHPDRFSSAHQVLSRESLTGRCYWEVESSGERVIIAVSYRDIQRKSSNESYFGTTDKSWALYCGKVSSKFVFESRHCSVPCLVGTRIGVSWTTLQGFWLFTQSLETQASAPVGVVWSISITERGRSSILGCRLDSVTPAGRPVCVRNGSPGPSFLLQSDCTLNTVNSSSSSPNARREIEEEEKEKCREIEDRKRKKRDRKRGEGV</sequence>
<keyword evidence="7" id="KW-1185">Reference proteome</keyword>
<evidence type="ECO:0000256" key="1">
    <source>
        <dbReference type="ARBA" id="ARBA00022723"/>
    </source>
</evidence>
<dbReference type="EMBL" id="JBBPFD010000691">
    <property type="protein sequence ID" value="KAK7877432.1"/>
    <property type="molecule type" value="Genomic_DNA"/>
</dbReference>
<dbReference type="GO" id="GO:0005737">
    <property type="term" value="C:cytoplasm"/>
    <property type="evidence" value="ECO:0007669"/>
    <property type="project" value="UniProtKB-ARBA"/>
</dbReference>
<dbReference type="Pfam" id="PF13765">
    <property type="entry name" value="PRY"/>
    <property type="match status" value="1"/>
</dbReference>
<dbReference type="InterPro" id="IPR013320">
    <property type="entry name" value="ConA-like_dom_sf"/>
</dbReference>
<dbReference type="Proteomes" id="UP001460270">
    <property type="component" value="Unassembled WGS sequence"/>
</dbReference>
<feature type="compositionally biased region" description="Basic and acidic residues" evidence="4">
    <location>
        <begin position="103"/>
        <end position="143"/>
    </location>
</feature>
<feature type="region of interest" description="Disordered" evidence="4">
    <location>
        <begin position="97"/>
        <end position="219"/>
    </location>
</feature>
<protein>
    <recommendedName>
        <fullName evidence="5">B30.2/SPRY domain-containing protein</fullName>
    </recommendedName>
</protein>
<dbReference type="InterPro" id="IPR051051">
    <property type="entry name" value="E3_ubiq-ligase_TRIM/RNF"/>
</dbReference>
<name>A0AAW0MCT0_9GOBI</name>
<keyword evidence="2" id="KW-0863">Zinc-finger</keyword>
<evidence type="ECO:0000313" key="6">
    <source>
        <dbReference type="EMBL" id="KAK7877432.1"/>
    </source>
</evidence>
<feature type="compositionally biased region" description="Basic and acidic residues" evidence="4">
    <location>
        <begin position="162"/>
        <end position="171"/>
    </location>
</feature>
<gene>
    <name evidence="6" type="ORF">WMY93_031852</name>
</gene>
<comment type="caution">
    <text evidence="6">The sequence shown here is derived from an EMBL/GenBank/DDBJ whole genome shotgun (WGS) entry which is preliminary data.</text>
</comment>
<keyword evidence="1" id="KW-0479">Metal-binding</keyword>
<dbReference type="PANTHER" id="PTHR25465">
    <property type="entry name" value="B-BOX DOMAIN CONTAINING"/>
    <property type="match status" value="1"/>
</dbReference>
<accession>A0AAW0MCT0</accession>
<feature type="compositionally biased region" description="Basic and acidic residues" evidence="4">
    <location>
        <begin position="521"/>
        <end position="539"/>
    </location>
</feature>
<dbReference type="AlphaFoldDB" id="A0AAW0MCT0"/>
<evidence type="ECO:0000256" key="3">
    <source>
        <dbReference type="ARBA" id="ARBA00022833"/>
    </source>
</evidence>
<evidence type="ECO:0000259" key="5">
    <source>
        <dbReference type="PROSITE" id="PS50188"/>
    </source>
</evidence>
<feature type="compositionally biased region" description="Basic and acidic residues" evidence="4">
    <location>
        <begin position="11"/>
        <end position="43"/>
    </location>
</feature>
<dbReference type="InterPro" id="IPR001870">
    <property type="entry name" value="B30.2/SPRY"/>
</dbReference>
<organism evidence="6 7">
    <name type="scientific">Mugilogobius chulae</name>
    <name type="common">yellowstripe goby</name>
    <dbReference type="NCBI Taxonomy" id="88201"/>
    <lineage>
        <taxon>Eukaryota</taxon>
        <taxon>Metazoa</taxon>
        <taxon>Chordata</taxon>
        <taxon>Craniata</taxon>
        <taxon>Vertebrata</taxon>
        <taxon>Euteleostomi</taxon>
        <taxon>Actinopterygii</taxon>
        <taxon>Neopterygii</taxon>
        <taxon>Teleostei</taxon>
        <taxon>Neoteleostei</taxon>
        <taxon>Acanthomorphata</taxon>
        <taxon>Gobiaria</taxon>
        <taxon>Gobiiformes</taxon>
        <taxon>Gobioidei</taxon>
        <taxon>Gobiidae</taxon>
        <taxon>Gobionellinae</taxon>
        <taxon>Mugilogobius</taxon>
    </lineage>
</organism>
<evidence type="ECO:0000256" key="2">
    <source>
        <dbReference type="ARBA" id="ARBA00022771"/>
    </source>
</evidence>
<keyword evidence="3" id="KW-0862">Zinc</keyword>
<dbReference type="PANTHER" id="PTHR25465:SF5">
    <property type="entry name" value="E3 UBIQUITIN_ISG15 LIGASE TRIM25-RELATED"/>
    <property type="match status" value="1"/>
</dbReference>
<reference evidence="7" key="1">
    <citation type="submission" date="2024-04" db="EMBL/GenBank/DDBJ databases">
        <title>Salinicola lusitanus LLJ914,a marine bacterium isolated from the Okinawa Trough.</title>
        <authorList>
            <person name="Li J."/>
        </authorList>
    </citation>
    <scope>NUCLEOTIDE SEQUENCE [LARGE SCALE GENOMIC DNA]</scope>
</reference>
<dbReference type="SMART" id="SM00589">
    <property type="entry name" value="PRY"/>
    <property type="match status" value="1"/>
</dbReference>
<dbReference type="SUPFAM" id="SSF49899">
    <property type="entry name" value="Concanavalin A-like lectins/glucanases"/>
    <property type="match status" value="1"/>
</dbReference>
<dbReference type="PROSITE" id="PS50188">
    <property type="entry name" value="B302_SPRY"/>
    <property type="match status" value="1"/>
</dbReference>
<dbReference type="GO" id="GO:0008270">
    <property type="term" value="F:zinc ion binding"/>
    <property type="evidence" value="ECO:0007669"/>
    <property type="project" value="UniProtKB-KW"/>
</dbReference>